<protein>
    <submittedName>
        <fullName evidence="1">Uncharacterized protein</fullName>
    </submittedName>
</protein>
<name>A0A8E0S8B7_9TREM</name>
<proteinExistence type="predicted"/>
<comment type="caution">
    <text evidence="1">The sequence shown here is derived from an EMBL/GenBank/DDBJ whole genome shotgun (WGS) entry which is preliminary data.</text>
</comment>
<organism evidence="1 2">
    <name type="scientific">Fasciolopsis buskii</name>
    <dbReference type="NCBI Taxonomy" id="27845"/>
    <lineage>
        <taxon>Eukaryota</taxon>
        <taxon>Metazoa</taxon>
        <taxon>Spiralia</taxon>
        <taxon>Lophotrochozoa</taxon>
        <taxon>Platyhelminthes</taxon>
        <taxon>Trematoda</taxon>
        <taxon>Digenea</taxon>
        <taxon>Plagiorchiida</taxon>
        <taxon>Echinostomata</taxon>
        <taxon>Echinostomatoidea</taxon>
        <taxon>Fasciolidae</taxon>
        <taxon>Fasciolopsis</taxon>
    </lineage>
</organism>
<dbReference type="Proteomes" id="UP000728185">
    <property type="component" value="Unassembled WGS sequence"/>
</dbReference>
<dbReference type="AlphaFoldDB" id="A0A8E0S8B7"/>
<keyword evidence="2" id="KW-1185">Reference proteome</keyword>
<accession>A0A8E0S8B7</accession>
<dbReference type="EMBL" id="LUCM01001514">
    <property type="protein sequence ID" value="KAA0198766.1"/>
    <property type="molecule type" value="Genomic_DNA"/>
</dbReference>
<sequence length="131" mass="14891">MQKVNKLLNLATLEAQRNCNPLSDLTGKPKRNTLGVRESALKNEDTRKVFTGMKVIPVRSDKTTPRLQEVFQQYTPCVPRNTPLRSRPGYSHAYTFEESSVAYRNSGGTPEPRRSSVQFFSNGPVMKERLF</sequence>
<reference evidence="1" key="1">
    <citation type="submission" date="2019-05" db="EMBL/GenBank/DDBJ databases">
        <title>Annotation for the trematode Fasciolopsis buski.</title>
        <authorList>
            <person name="Choi Y.-J."/>
        </authorList>
    </citation>
    <scope>NUCLEOTIDE SEQUENCE</scope>
    <source>
        <strain evidence="1">HT</strain>
        <tissue evidence="1">Whole worm</tissue>
    </source>
</reference>
<evidence type="ECO:0000313" key="2">
    <source>
        <dbReference type="Proteomes" id="UP000728185"/>
    </source>
</evidence>
<evidence type="ECO:0000313" key="1">
    <source>
        <dbReference type="EMBL" id="KAA0198766.1"/>
    </source>
</evidence>
<gene>
    <name evidence="1" type="ORF">FBUS_00490</name>
</gene>
<dbReference type="OrthoDB" id="10486778at2759"/>